<protein>
    <recommendedName>
        <fullName evidence="4">GT44 domain-containing protein</fullName>
    </recommendedName>
</protein>
<dbReference type="PANTHER" id="PTHR32385:SF15">
    <property type="entry name" value="INOSITOL PHOSPHOCERAMIDE MANNOSYLTRANSFERASE 1"/>
    <property type="match status" value="1"/>
</dbReference>
<evidence type="ECO:0000256" key="1">
    <source>
        <dbReference type="ARBA" id="ARBA00022679"/>
    </source>
</evidence>
<dbReference type="InterPro" id="IPR007577">
    <property type="entry name" value="GlycoTrfase_DXD_sugar-bd_CS"/>
</dbReference>
<dbReference type="KEGG" id="lha:LHA_1400"/>
<gene>
    <name evidence="2" type="ORF">LHA_1400</name>
</gene>
<dbReference type="InterPro" id="IPR051706">
    <property type="entry name" value="Glycosyltransferase_domain"/>
</dbReference>
<dbReference type="SUPFAM" id="SSF53448">
    <property type="entry name" value="Nucleotide-diphospho-sugar transferases"/>
    <property type="match status" value="1"/>
</dbReference>
<dbReference type="GO" id="GO:0000030">
    <property type="term" value="F:mannosyltransferase activity"/>
    <property type="evidence" value="ECO:0007669"/>
    <property type="project" value="TreeGrafter"/>
</dbReference>
<dbReference type="PANTHER" id="PTHR32385">
    <property type="entry name" value="MANNOSYL PHOSPHORYLINOSITOL CERAMIDE SYNTHASE"/>
    <property type="match status" value="1"/>
</dbReference>
<dbReference type="PATRIC" id="fig|449.7.peg.617"/>
<dbReference type="OrthoDB" id="9802987at2"/>
<sequence>MQEKTELKREAIPTLFHRVWAGGQIQTDDLKSIINLSRASRSSGFKTILWTDDEKHIQKEFDQMILNEGSGDIHASLKSLNVEVRNIHTLLEKLKTNPIFSSKETNDLIINILREAIGHRNLASVSDLIRYCVLYYEGGYYLDTDLRPIITSDTKFQADTPVLGFIGNFHPQLTAYQTFLKSMGLPYKKEYTMYGNNDVLGVIPQHPILRVAIKKILAAYTKLDLEPIFLKELSVGKIEKTNKLKLNLFEKEFINALSDEKNKVLKAKFINSILDISFNLRLLNNTKAQTPAQQDAINQKKVALIKSSEQLIQETSSALSLELKKYSVGTSTNIFTALFKRKEKQTVVTKANELILTYINLEIQQHQEQYGLGYEKATEMDAKRYPRAGTNDKYNKRLAHTVKASIYSVYDAITEFLYYNDKKDSSVFNAEEMKRFPSETFTASNFLENARTISVAASVDDWTVTTMAGCQIEMNCAGSWVKGQGKKVSFDDSVLPSRTKHSFFDVSVSKAAATNSLVDAAVTTGFTF</sequence>
<dbReference type="GO" id="GO:0016020">
    <property type="term" value="C:membrane"/>
    <property type="evidence" value="ECO:0007669"/>
    <property type="project" value="GOC"/>
</dbReference>
<dbReference type="HOGENOM" id="CLU_506042_0_0_6"/>
<keyword evidence="3" id="KW-1185">Reference proteome</keyword>
<evidence type="ECO:0008006" key="4">
    <source>
        <dbReference type="Google" id="ProtNLM"/>
    </source>
</evidence>
<keyword evidence="1" id="KW-0808">Transferase</keyword>
<reference evidence="3" key="1">
    <citation type="submission" date="2014-09" db="EMBL/GenBank/DDBJ databases">
        <authorList>
            <person name="Gomez-Valero L."/>
        </authorList>
    </citation>
    <scope>NUCLEOTIDE SEQUENCE [LARGE SCALE GENOMIC DNA]</scope>
    <source>
        <strain evidence="3">ATCC35250</strain>
    </source>
</reference>
<dbReference type="RefSeq" id="WP_045105819.1">
    <property type="nucleotide sequence ID" value="NZ_LN681225.1"/>
</dbReference>
<evidence type="ECO:0000313" key="3">
    <source>
        <dbReference type="Proteomes" id="UP000032803"/>
    </source>
</evidence>
<dbReference type="AlphaFoldDB" id="A0A0A8UNV5"/>
<dbReference type="EMBL" id="LN681225">
    <property type="protein sequence ID" value="CEK10443.1"/>
    <property type="molecule type" value="Genomic_DNA"/>
</dbReference>
<dbReference type="GO" id="GO:0051999">
    <property type="term" value="P:mannosyl-inositol phosphorylceramide biosynthetic process"/>
    <property type="evidence" value="ECO:0007669"/>
    <property type="project" value="TreeGrafter"/>
</dbReference>
<organism evidence="2 3">
    <name type="scientific">Legionella hackeliae</name>
    <dbReference type="NCBI Taxonomy" id="449"/>
    <lineage>
        <taxon>Bacteria</taxon>
        <taxon>Pseudomonadati</taxon>
        <taxon>Pseudomonadota</taxon>
        <taxon>Gammaproteobacteria</taxon>
        <taxon>Legionellales</taxon>
        <taxon>Legionellaceae</taxon>
        <taxon>Legionella</taxon>
    </lineage>
</organism>
<dbReference type="InterPro" id="IPR029044">
    <property type="entry name" value="Nucleotide-diphossugar_trans"/>
</dbReference>
<accession>A0A0A8UNV5</accession>
<dbReference type="Gene3D" id="3.90.550.20">
    <property type="match status" value="1"/>
</dbReference>
<proteinExistence type="predicted"/>
<dbReference type="Pfam" id="PF04488">
    <property type="entry name" value="Gly_transf_sug"/>
    <property type="match status" value="1"/>
</dbReference>
<dbReference type="STRING" id="449.LHA_1400"/>
<dbReference type="Proteomes" id="UP000032803">
    <property type="component" value="Chromosome I"/>
</dbReference>
<evidence type="ECO:0000313" key="2">
    <source>
        <dbReference type="EMBL" id="CEK10443.1"/>
    </source>
</evidence>
<name>A0A0A8UNV5_LEGHA</name>